<dbReference type="Gene3D" id="1.10.260.40">
    <property type="entry name" value="lambda repressor-like DNA-binding domains"/>
    <property type="match status" value="1"/>
</dbReference>
<dbReference type="EMBL" id="JAOQJU010000003">
    <property type="protein sequence ID" value="MCU6685994.1"/>
    <property type="molecule type" value="Genomic_DNA"/>
</dbReference>
<reference evidence="3 4" key="1">
    <citation type="journal article" date="2021" name="ISME Commun">
        <title>Automated analysis of genomic sequences facilitates high-throughput and comprehensive description of bacteria.</title>
        <authorList>
            <person name="Hitch T.C.A."/>
        </authorList>
    </citation>
    <scope>NUCLEOTIDE SEQUENCE [LARGE SCALE GENOMIC DNA]</scope>
    <source>
        <strain evidence="3 4">Sanger_03</strain>
    </source>
</reference>
<dbReference type="Pfam" id="PF12674">
    <property type="entry name" value="Zn_ribbon_2"/>
    <property type="match status" value="1"/>
</dbReference>
<dbReference type="PANTHER" id="PTHR46558">
    <property type="entry name" value="TRACRIPTIONAL REGULATORY PROTEIN-RELATED-RELATED"/>
    <property type="match status" value="1"/>
</dbReference>
<gene>
    <name evidence="3" type="ORF">OCV99_05380</name>
</gene>
<dbReference type="SMART" id="SM00530">
    <property type="entry name" value="HTH_XRE"/>
    <property type="match status" value="1"/>
</dbReference>
<organism evidence="3 4">
    <name type="scientific">Dorea acetigenes</name>
    <dbReference type="NCBI Taxonomy" id="2981787"/>
    <lineage>
        <taxon>Bacteria</taxon>
        <taxon>Bacillati</taxon>
        <taxon>Bacillota</taxon>
        <taxon>Clostridia</taxon>
        <taxon>Lachnospirales</taxon>
        <taxon>Lachnospiraceae</taxon>
        <taxon>Dorea</taxon>
    </lineage>
</organism>
<dbReference type="CDD" id="cd00093">
    <property type="entry name" value="HTH_XRE"/>
    <property type="match status" value="1"/>
</dbReference>
<comment type="caution">
    <text evidence="3">The sequence shown here is derived from an EMBL/GenBank/DDBJ whole genome shotgun (WGS) entry which is preliminary data.</text>
</comment>
<name>A0ABT2RKR1_9FIRM</name>
<dbReference type="InterPro" id="IPR010982">
    <property type="entry name" value="Lambda_DNA-bd_dom_sf"/>
</dbReference>
<dbReference type="SUPFAM" id="SSF47413">
    <property type="entry name" value="lambda repressor-like DNA-binding domains"/>
    <property type="match status" value="1"/>
</dbReference>
<evidence type="ECO:0000259" key="2">
    <source>
        <dbReference type="PROSITE" id="PS50943"/>
    </source>
</evidence>
<dbReference type="Proteomes" id="UP001652431">
    <property type="component" value="Unassembled WGS sequence"/>
</dbReference>
<keyword evidence="4" id="KW-1185">Reference proteome</keyword>
<dbReference type="InterPro" id="IPR001387">
    <property type="entry name" value="Cro/C1-type_HTH"/>
</dbReference>
<dbReference type="PANTHER" id="PTHR46558:SF11">
    <property type="entry name" value="HTH-TYPE TRANSCRIPTIONAL REGULATOR XRE"/>
    <property type="match status" value="1"/>
</dbReference>
<dbReference type="Pfam" id="PF01381">
    <property type="entry name" value="HTH_3"/>
    <property type="match status" value="1"/>
</dbReference>
<protein>
    <submittedName>
        <fullName evidence="3">Zinc ribbon domain-containing protein</fullName>
    </submittedName>
</protein>
<dbReference type="InterPro" id="IPR025868">
    <property type="entry name" value="Zn_ribbon_dom_put"/>
</dbReference>
<evidence type="ECO:0000313" key="3">
    <source>
        <dbReference type="EMBL" id="MCU6685994.1"/>
    </source>
</evidence>
<dbReference type="RefSeq" id="WP_158368947.1">
    <property type="nucleotide sequence ID" value="NZ_JAOQJU010000003.1"/>
</dbReference>
<dbReference type="PROSITE" id="PS50943">
    <property type="entry name" value="HTH_CROC1"/>
    <property type="match status" value="1"/>
</dbReference>
<accession>A0ABT2RKR1</accession>
<evidence type="ECO:0000256" key="1">
    <source>
        <dbReference type="ARBA" id="ARBA00023125"/>
    </source>
</evidence>
<evidence type="ECO:0000313" key="4">
    <source>
        <dbReference type="Proteomes" id="UP001652431"/>
    </source>
</evidence>
<sequence>MDTKDVILELRTKKGLSQDELAEKLYVTRQAVSRWENGETIPNTETLKLLSKFFDVSINTLLGTPRKLICQCCGMPLDDDAIISRNYDGTFNEDYCKWCYADGTYTYNDMDDLIEVCVKNMVSENFTEEQVRSYMRDLLPQLDYWKRYDELSDNGQFEEFKQQLIKEINELHIEGLPKVKKLNALVGKYVNLEYMLPNGNLVKFLDDSKTYLGNQLESEFGGERYFGVIANMDFLLVCTYEKDGLNPEFVLYKKR</sequence>
<feature type="domain" description="HTH cro/C1-type" evidence="2">
    <location>
        <begin position="7"/>
        <end position="61"/>
    </location>
</feature>
<keyword evidence="1" id="KW-0238">DNA-binding</keyword>
<proteinExistence type="predicted"/>